<dbReference type="InterPro" id="IPR000835">
    <property type="entry name" value="HTH_MarR-typ"/>
</dbReference>
<dbReference type="SMART" id="SM00347">
    <property type="entry name" value="HTH_MARR"/>
    <property type="match status" value="1"/>
</dbReference>
<dbReference type="InterPro" id="IPR036388">
    <property type="entry name" value="WH-like_DNA-bd_sf"/>
</dbReference>
<evidence type="ECO:0000313" key="6">
    <source>
        <dbReference type="EMBL" id="MEE2565539.1"/>
    </source>
</evidence>
<dbReference type="RefSeq" id="WP_330195074.1">
    <property type="nucleotide sequence ID" value="NZ_JAZDRO010000001.1"/>
</dbReference>
<name>A0ABU7LVI3_9PROT</name>
<dbReference type="PROSITE" id="PS50995">
    <property type="entry name" value="HTH_MARR_2"/>
    <property type="match status" value="1"/>
</dbReference>
<evidence type="ECO:0000256" key="2">
    <source>
        <dbReference type="ARBA" id="ARBA00023125"/>
    </source>
</evidence>
<dbReference type="PANTHER" id="PTHR42756">
    <property type="entry name" value="TRANSCRIPTIONAL REGULATOR, MARR"/>
    <property type="match status" value="1"/>
</dbReference>
<dbReference type="Proteomes" id="UP001310692">
    <property type="component" value="Unassembled WGS sequence"/>
</dbReference>
<keyword evidence="7" id="KW-1185">Reference proteome</keyword>
<dbReference type="Gene3D" id="1.10.10.10">
    <property type="entry name" value="Winged helix-like DNA-binding domain superfamily/Winged helix DNA-binding domain"/>
    <property type="match status" value="1"/>
</dbReference>
<evidence type="ECO:0000313" key="7">
    <source>
        <dbReference type="Proteomes" id="UP001310692"/>
    </source>
</evidence>
<accession>A0ABU7LVI3</accession>
<reference evidence="6 7" key="1">
    <citation type="submission" date="2024-01" db="EMBL/GenBank/DDBJ databases">
        <title>Hyphobacterium bacterium isolated from marine sediment.</title>
        <authorList>
            <person name="Zhao S."/>
        </authorList>
    </citation>
    <scope>NUCLEOTIDE SEQUENCE [LARGE SCALE GENOMIC DNA]</scope>
    <source>
        <strain evidence="6 7">Y60-23</strain>
    </source>
</reference>
<feature type="domain" description="HTH marR-type" evidence="5">
    <location>
        <begin position="6"/>
        <end position="143"/>
    </location>
</feature>
<proteinExistence type="predicted"/>
<feature type="compositionally biased region" description="Basic and acidic residues" evidence="4">
    <location>
        <begin position="149"/>
        <end position="164"/>
    </location>
</feature>
<gene>
    <name evidence="6" type="ORF">V0U35_02505</name>
</gene>
<dbReference type="PRINTS" id="PR00598">
    <property type="entry name" value="HTHMARR"/>
</dbReference>
<dbReference type="InterPro" id="IPR036390">
    <property type="entry name" value="WH_DNA-bd_sf"/>
</dbReference>
<protein>
    <submittedName>
        <fullName evidence="6">MarR family transcriptional regulator</fullName>
    </submittedName>
</protein>
<evidence type="ECO:0000256" key="3">
    <source>
        <dbReference type="ARBA" id="ARBA00023163"/>
    </source>
</evidence>
<dbReference type="PANTHER" id="PTHR42756:SF1">
    <property type="entry name" value="TRANSCRIPTIONAL REPRESSOR OF EMRAB OPERON"/>
    <property type="match status" value="1"/>
</dbReference>
<sequence length="182" mass="19576">MAKTAEFDLARSPGQLLHRAQQFAADRFSRAMPDGEKLTQRQFAVLAATAAEEGLTQSDLVKATGIDRSTLAELVARMADKGFLTRETVRGDARAKSIRLTDQGRNSYFTALAGAIAADEAILDSLSKSKRAGFVKALRRIAKTIEEGEAKAEAAKKKEKEALKKARKKAKKAAKKAAAKAG</sequence>
<keyword evidence="1" id="KW-0805">Transcription regulation</keyword>
<evidence type="ECO:0000259" key="5">
    <source>
        <dbReference type="PROSITE" id="PS50995"/>
    </source>
</evidence>
<feature type="compositionally biased region" description="Basic residues" evidence="4">
    <location>
        <begin position="165"/>
        <end position="182"/>
    </location>
</feature>
<feature type="region of interest" description="Disordered" evidence="4">
    <location>
        <begin position="149"/>
        <end position="182"/>
    </location>
</feature>
<organism evidence="6 7">
    <name type="scientific">Hyphobacterium marinum</name>
    <dbReference type="NCBI Taxonomy" id="3116574"/>
    <lineage>
        <taxon>Bacteria</taxon>
        <taxon>Pseudomonadati</taxon>
        <taxon>Pseudomonadota</taxon>
        <taxon>Alphaproteobacteria</taxon>
        <taxon>Maricaulales</taxon>
        <taxon>Maricaulaceae</taxon>
        <taxon>Hyphobacterium</taxon>
    </lineage>
</organism>
<dbReference type="Pfam" id="PF12802">
    <property type="entry name" value="MarR_2"/>
    <property type="match status" value="1"/>
</dbReference>
<dbReference type="SUPFAM" id="SSF46785">
    <property type="entry name" value="Winged helix' DNA-binding domain"/>
    <property type="match status" value="1"/>
</dbReference>
<keyword evidence="3" id="KW-0804">Transcription</keyword>
<dbReference type="EMBL" id="JAZDRO010000001">
    <property type="protein sequence ID" value="MEE2565539.1"/>
    <property type="molecule type" value="Genomic_DNA"/>
</dbReference>
<comment type="caution">
    <text evidence="6">The sequence shown here is derived from an EMBL/GenBank/DDBJ whole genome shotgun (WGS) entry which is preliminary data.</text>
</comment>
<evidence type="ECO:0000256" key="4">
    <source>
        <dbReference type="SAM" id="MobiDB-lite"/>
    </source>
</evidence>
<keyword evidence="2" id="KW-0238">DNA-binding</keyword>
<evidence type="ECO:0000256" key="1">
    <source>
        <dbReference type="ARBA" id="ARBA00023015"/>
    </source>
</evidence>